<evidence type="ECO:0000256" key="1">
    <source>
        <dbReference type="SAM" id="Coils"/>
    </source>
</evidence>
<dbReference type="InParanoid" id="A0A078AHJ7"/>
<feature type="compositionally biased region" description="Basic and acidic residues" evidence="2">
    <location>
        <begin position="184"/>
        <end position="205"/>
    </location>
</feature>
<reference evidence="3 4" key="1">
    <citation type="submission" date="2014-06" db="EMBL/GenBank/DDBJ databases">
        <authorList>
            <person name="Swart Estienne"/>
        </authorList>
    </citation>
    <scope>NUCLEOTIDE SEQUENCE [LARGE SCALE GENOMIC DNA]</scope>
    <source>
        <strain evidence="3 4">130c</strain>
    </source>
</reference>
<accession>A0A078AHJ7</accession>
<gene>
    <name evidence="3" type="primary">Contig10693.g11444</name>
    <name evidence="3" type="ORF">STYLEM_10779</name>
</gene>
<protein>
    <submittedName>
        <fullName evidence="3">Uncharacterized protein</fullName>
    </submittedName>
</protein>
<sequence>MIPNYNFEYNNLRSLTKDELIDENLKLQELLDKTEDELLDLAQTLAISNENLQLEYHKQSKNQDDMKKSQLRILKLEQKIQQELKDKDLIMQDMAKLNVQRDQYIKDAKQMFTKQVSISNNGGSEEIIQKQKANQVKKNSKKNPYQTNLAGVIQGHQNGKNENVLFQQSEDAFKELMSSSYSKQYDKKAGKNKNSNEKEEQKQEDEFGLSGIKYDSLFS</sequence>
<dbReference type="AlphaFoldDB" id="A0A078AHJ7"/>
<evidence type="ECO:0000313" key="4">
    <source>
        <dbReference type="Proteomes" id="UP000039865"/>
    </source>
</evidence>
<proteinExistence type="predicted"/>
<evidence type="ECO:0000313" key="3">
    <source>
        <dbReference type="EMBL" id="CDW81755.1"/>
    </source>
</evidence>
<keyword evidence="1" id="KW-0175">Coiled coil</keyword>
<evidence type="ECO:0000256" key="2">
    <source>
        <dbReference type="SAM" id="MobiDB-lite"/>
    </source>
</evidence>
<organism evidence="3 4">
    <name type="scientific">Stylonychia lemnae</name>
    <name type="common">Ciliate</name>
    <dbReference type="NCBI Taxonomy" id="5949"/>
    <lineage>
        <taxon>Eukaryota</taxon>
        <taxon>Sar</taxon>
        <taxon>Alveolata</taxon>
        <taxon>Ciliophora</taxon>
        <taxon>Intramacronucleata</taxon>
        <taxon>Spirotrichea</taxon>
        <taxon>Stichotrichia</taxon>
        <taxon>Sporadotrichida</taxon>
        <taxon>Oxytrichidae</taxon>
        <taxon>Stylonychinae</taxon>
        <taxon>Stylonychia</taxon>
    </lineage>
</organism>
<feature type="region of interest" description="Disordered" evidence="2">
    <location>
        <begin position="177"/>
        <end position="219"/>
    </location>
</feature>
<name>A0A078AHJ7_STYLE</name>
<dbReference type="Proteomes" id="UP000039865">
    <property type="component" value="Unassembled WGS sequence"/>
</dbReference>
<feature type="coiled-coil region" evidence="1">
    <location>
        <begin position="17"/>
        <end position="86"/>
    </location>
</feature>
<dbReference type="EMBL" id="CCKQ01010249">
    <property type="protein sequence ID" value="CDW81755.1"/>
    <property type="molecule type" value="Genomic_DNA"/>
</dbReference>
<keyword evidence="4" id="KW-1185">Reference proteome</keyword>